<keyword evidence="14" id="KW-1185">Reference proteome</keyword>
<dbReference type="NCBIfam" id="TIGR01479">
    <property type="entry name" value="GMP_PMI"/>
    <property type="match status" value="1"/>
</dbReference>
<dbReference type="InterPro" id="IPR014710">
    <property type="entry name" value="RmlC-like_jellyroll"/>
</dbReference>
<evidence type="ECO:0000259" key="10">
    <source>
        <dbReference type="Pfam" id="PF00483"/>
    </source>
</evidence>
<feature type="domain" description="MannoseP isomerase/GMP-like beta-helix" evidence="12">
    <location>
        <begin position="332"/>
        <end position="377"/>
    </location>
</feature>
<keyword evidence="13" id="KW-0413">Isomerase</keyword>
<comment type="catalytic activity">
    <reaction evidence="8">
        <text>alpha-D-mannose 1-phosphate + GTP + H(+) = GDP-alpha-D-mannose + diphosphate</text>
        <dbReference type="Rhea" id="RHEA:15229"/>
        <dbReference type="ChEBI" id="CHEBI:15378"/>
        <dbReference type="ChEBI" id="CHEBI:33019"/>
        <dbReference type="ChEBI" id="CHEBI:37565"/>
        <dbReference type="ChEBI" id="CHEBI:57527"/>
        <dbReference type="ChEBI" id="CHEBI:58409"/>
        <dbReference type="EC" id="2.7.7.13"/>
    </reaction>
</comment>
<sequence>MSLLPVVLSGGSGTRLWPLSREAYPKQFLPLAGEHTMLQATALRLDHLAAEHPRLGLNVQDPLVVCNEAHRFLVAEQFRILERRCASILLEPVGRNTAPALTLAALAATAAAGTAGDTDPVLLVMPADHTIADAPGFRATVADGYQLAEAGAVITFGIVPDKPETGYGYIRQGEPYRQAELTGDAFRLHAFVEKPDQATAEGYLQSGEYLWNSGIFMLRASVWLTLIRRFRPDILDACEAAYSAGSRDGEFQRIDAERFAACPSDSIDYAVMERLSANAPADAAAGAEDLPPALVLPLSVGWSDVGAWSALWEVREQDAAGNVLDGDAFVHDAENNLVLAQHRMVAAVGVDNCIIVETPDAVLVASKDRAQDVKAVTQFLKDAQRSEHRHHQRVHRPWGAFESIDAGARYQVKRLTVSPGESLSLQMHHHRAEHWIVVSGTARVTCDERTFLLAENQSTYIPVGATHRLENPGKVPLEIIEVQSGGYLGEDDIVRFEDVYNRTPGEGC</sequence>
<dbReference type="EMBL" id="NRRV01000091">
    <property type="protein sequence ID" value="MBK1633513.1"/>
    <property type="molecule type" value="Genomic_DNA"/>
</dbReference>
<keyword evidence="4" id="KW-0808">Transferase</keyword>
<keyword evidence="5 13" id="KW-0548">Nucleotidyltransferase</keyword>
<dbReference type="InterPro" id="IPR005835">
    <property type="entry name" value="NTP_transferase_dom"/>
</dbReference>
<evidence type="ECO:0000259" key="11">
    <source>
        <dbReference type="Pfam" id="PF01050"/>
    </source>
</evidence>
<evidence type="ECO:0000256" key="7">
    <source>
        <dbReference type="ARBA" id="ARBA00023134"/>
    </source>
</evidence>
<evidence type="ECO:0000256" key="1">
    <source>
        <dbReference type="ARBA" id="ARBA00004823"/>
    </source>
</evidence>
<protein>
    <recommendedName>
        <fullName evidence="3">mannose-1-phosphate guanylyltransferase</fullName>
        <ecNumber evidence="3">2.7.7.13</ecNumber>
    </recommendedName>
</protein>
<dbReference type="CDD" id="cd02213">
    <property type="entry name" value="cupin_PMI_typeII_C"/>
    <property type="match status" value="1"/>
</dbReference>
<dbReference type="InterPro" id="IPR011051">
    <property type="entry name" value="RmlC_Cupin_sf"/>
</dbReference>
<dbReference type="InterPro" id="IPR029044">
    <property type="entry name" value="Nucleotide-diphossugar_trans"/>
</dbReference>
<dbReference type="InterPro" id="IPR006375">
    <property type="entry name" value="Man1P_GuaTrfase/Man6P_Isoase"/>
</dbReference>
<evidence type="ECO:0000256" key="8">
    <source>
        <dbReference type="ARBA" id="ARBA00047343"/>
    </source>
</evidence>
<dbReference type="SUPFAM" id="SSF53448">
    <property type="entry name" value="Nucleotide-diphospho-sugar transferases"/>
    <property type="match status" value="1"/>
</dbReference>
<dbReference type="Pfam" id="PF22640">
    <property type="entry name" value="ManC_GMP_beta-helix"/>
    <property type="match status" value="1"/>
</dbReference>
<name>A0ABS1CNK1_9GAMM</name>
<dbReference type="InterPro" id="IPR049577">
    <property type="entry name" value="GMPP_N"/>
</dbReference>
<organism evidence="13 14">
    <name type="scientific">Thiohalocapsa halophila</name>
    <dbReference type="NCBI Taxonomy" id="69359"/>
    <lineage>
        <taxon>Bacteria</taxon>
        <taxon>Pseudomonadati</taxon>
        <taxon>Pseudomonadota</taxon>
        <taxon>Gammaproteobacteria</taxon>
        <taxon>Chromatiales</taxon>
        <taxon>Chromatiaceae</taxon>
        <taxon>Thiohalocapsa</taxon>
    </lineage>
</organism>
<gene>
    <name evidence="13" type="ORF">CKO31_22755</name>
</gene>
<keyword evidence="6" id="KW-0547">Nucleotide-binding</keyword>
<proteinExistence type="inferred from homology"/>
<evidence type="ECO:0000313" key="13">
    <source>
        <dbReference type="EMBL" id="MBK1633513.1"/>
    </source>
</evidence>
<comment type="similarity">
    <text evidence="2 9">Belongs to the mannose-6-phosphate isomerase type 2 family.</text>
</comment>
<feature type="domain" description="Mannose-6-phosphate isomerase type II C-terminal" evidence="11">
    <location>
        <begin position="384"/>
        <end position="498"/>
    </location>
</feature>
<evidence type="ECO:0000259" key="12">
    <source>
        <dbReference type="Pfam" id="PF22640"/>
    </source>
</evidence>
<dbReference type="PANTHER" id="PTHR46390">
    <property type="entry name" value="MANNOSE-1-PHOSPHATE GUANYLYLTRANSFERASE"/>
    <property type="match status" value="1"/>
</dbReference>
<comment type="pathway">
    <text evidence="1">Nucleotide-sugar biosynthesis; GDP-alpha-D-mannose biosynthesis; GDP-alpha-D-mannose from alpha-D-mannose 1-phosphate (GTP route): step 1/1.</text>
</comment>
<dbReference type="SUPFAM" id="SSF51182">
    <property type="entry name" value="RmlC-like cupins"/>
    <property type="match status" value="1"/>
</dbReference>
<dbReference type="Gene3D" id="3.90.550.10">
    <property type="entry name" value="Spore Coat Polysaccharide Biosynthesis Protein SpsA, Chain A"/>
    <property type="match status" value="1"/>
</dbReference>
<evidence type="ECO:0000256" key="4">
    <source>
        <dbReference type="ARBA" id="ARBA00022679"/>
    </source>
</evidence>
<dbReference type="EC" id="2.7.7.13" evidence="3"/>
<evidence type="ECO:0000313" key="14">
    <source>
        <dbReference type="Proteomes" id="UP000748752"/>
    </source>
</evidence>
<dbReference type="CDD" id="cd02509">
    <property type="entry name" value="GDP-M1P_Guanylyltransferase"/>
    <property type="match status" value="1"/>
</dbReference>
<evidence type="ECO:0000256" key="6">
    <source>
        <dbReference type="ARBA" id="ARBA00022741"/>
    </source>
</evidence>
<dbReference type="Gene3D" id="2.60.120.10">
    <property type="entry name" value="Jelly Rolls"/>
    <property type="match status" value="1"/>
</dbReference>
<dbReference type="RefSeq" id="WP_200242142.1">
    <property type="nucleotide sequence ID" value="NZ_NRRV01000091.1"/>
</dbReference>
<dbReference type="InterPro" id="IPR001538">
    <property type="entry name" value="Man6P_isomerase-2_C"/>
</dbReference>
<feature type="domain" description="Nucleotidyl transferase" evidence="10">
    <location>
        <begin position="5"/>
        <end position="319"/>
    </location>
</feature>
<dbReference type="InterPro" id="IPR054566">
    <property type="entry name" value="ManC/GMP-like_b-helix"/>
</dbReference>
<dbReference type="Pfam" id="PF01050">
    <property type="entry name" value="MannoseP_isomer"/>
    <property type="match status" value="1"/>
</dbReference>
<accession>A0ABS1CNK1</accession>
<evidence type="ECO:0000256" key="2">
    <source>
        <dbReference type="ARBA" id="ARBA00006115"/>
    </source>
</evidence>
<reference evidence="13 14" key="1">
    <citation type="journal article" date="2020" name="Microorganisms">
        <title>Osmotic Adaptation and Compatible Solute Biosynthesis of Phototrophic Bacteria as Revealed from Genome Analyses.</title>
        <authorList>
            <person name="Imhoff J.F."/>
            <person name="Rahn T."/>
            <person name="Kunzel S."/>
            <person name="Keller A."/>
            <person name="Neulinger S.C."/>
        </authorList>
    </citation>
    <scope>NUCLEOTIDE SEQUENCE [LARGE SCALE GENOMIC DNA]</scope>
    <source>
        <strain evidence="13 14">DSM 6210</strain>
    </source>
</reference>
<dbReference type="GO" id="GO:0016853">
    <property type="term" value="F:isomerase activity"/>
    <property type="evidence" value="ECO:0007669"/>
    <property type="project" value="UniProtKB-KW"/>
</dbReference>
<evidence type="ECO:0000256" key="3">
    <source>
        <dbReference type="ARBA" id="ARBA00012387"/>
    </source>
</evidence>
<dbReference type="GO" id="GO:0016779">
    <property type="term" value="F:nucleotidyltransferase activity"/>
    <property type="evidence" value="ECO:0007669"/>
    <property type="project" value="UniProtKB-KW"/>
</dbReference>
<dbReference type="InterPro" id="IPR051161">
    <property type="entry name" value="Mannose-6P_isomerase_type2"/>
</dbReference>
<comment type="caution">
    <text evidence="13">The sequence shown here is derived from an EMBL/GenBank/DDBJ whole genome shotgun (WGS) entry which is preliminary data.</text>
</comment>
<dbReference type="Pfam" id="PF00483">
    <property type="entry name" value="NTP_transferase"/>
    <property type="match status" value="1"/>
</dbReference>
<keyword evidence="7" id="KW-0342">GTP-binding</keyword>
<evidence type="ECO:0000256" key="5">
    <source>
        <dbReference type="ARBA" id="ARBA00022695"/>
    </source>
</evidence>
<evidence type="ECO:0000256" key="9">
    <source>
        <dbReference type="RuleBase" id="RU004190"/>
    </source>
</evidence>
<dbReference type="Proteomes" id="UP000748752">
    <property type="component" value="Unassembled WGS sequence"/>
</dbReference>
<dbReference type="PANTHER" id="PTHR46390:SF1">
    <property type="entry name" value="MANNOSE-1-PHOSPHATE GUANYLYLTRANSFERASE"/>
    <property type="match status" value="1"/>
</dbReference>